<dbReference type="Pfam" id="PF05638">
    <property type="entry name" value="T6SS_HCP"/>
    <property type="match status" value="1"/>
</dbReference>
<dbReference type="AlphaFoldDB" id="A0A1X0N3U6"/>
<dbReference type="InterPro" id="IPR036624">
    <property type="entry name" value="Hcp1-lik_sf"/>
</dbReference>
<protein>
    <submittedName>
        <fullName evidence="1">Type VI secretion system protein</fullName>
    </submittedName>
</protein>
<evidence type="ECO:0000313" key="2">
    <source>
        <dbReference type="Proteomes" id="UP000192815"/>
    </source>
</evidence>
<name>A0A1X0N3U6_9PSED</name>
<dbReference type="SUPFAM" id="SSF141452">
    <property type="entry name" value="Hcp1-like"/>
    <property type="match status" value="1"/>
</dbReference>
<dbReference type="NCBIfam" id="TIGR03344">
    <property type="entry name" value="VI_effect_Hcp1"/>
    <property type="match status" value="1"/>
</dbReference>
<dbReference type="EMBL" id="MUIO01000069">
    <property type="protein sequence ID" value="ORC57995.1"/>
    <property type="molecule type" value="Genomic_DNA"/>
</dbReference>
<sequence>MANYGYMTITGKVQGKISAGCSSPESIGNKCQTGHLDEIMVLSFTHNMANIDNIKYATHRPVVITKHIDKSSPLLSQALANREPVDCTIDFYRTSPSGVQEKFYTIEIREGVIADLTLDMPHAILQNDAEPQEHVAIRYRDIIWTHRVANTTGYASWGPDEGLT</sequence>
<dbReference type="RefSeq" id="WP_083184125.1">
    <property type="nucleotide sequence ID" value="NZ_CBCRZR010000035.1"/>
</dbReference>
<gene>
    <name evidence="1" type="ORF">BZK31_17070</name>
</gene>
<dbReference type="OrthoDB" id="5674026at2"/>
<dbReference type="STRING" id="1958950.BZK31_17070"/>
<dbReference type="Gene3D" id="2.30.110.20">
    <property type="entry name" value="Hcp1-like"/>
    <property type="match status" value="1"/>
</dbReference>
<dbReference type="PANTHER" id="PTHR34319:SF7">
    <property type="entry name" value="HNH ENDONUCLEASE DOMAIN-CONTAINING PROTEIN"/>
    <property type="match status" value="1"/>
</dbReference>
<dbReference type="PANTHER" id="PTHR34319">
    <property type="entry name" value="MAJOR EXPORTED PROTEIN"/>
    <property type="match status" value="1"/>
</dbReference>
<comment type="caution">
    <text evidence="1">The sequence shown here is derived from an EMBL/GenBank/DDBJ whole genome shotgun (WGS) entry which is preliminary data.</text>
</comment>
<dbReference type="InterPro" id="IPR008514">
    <property type="entry name" value="T6SS_Hcp"/>
</dbReference>
<dbReference type="InterPro" id="IPR052947">
    <property type="entry name" value="T6SS_Hcp1_domain"/>
</dbReference>
<evidence type="ECO:0000313" key="1">
    <source>
        <dbReference type="EMBL" id="ORC57995.1"/>
    </source>
</evidence>
<reference evidence="2" key="1">
    <citation type="submission" date="2017-02" db="EMBL/GenBank/DDBJ databases">
        <title>Pseudomonas floridae sp. nov., a novel pathogenic bacterial species isolated from tomato.</title>
        <authorList>
            <person name="Timilsina S."/>
            <person name="Vallad G.E."/>
            <person name="Jones J.B."/>
        </authorList>
    </citation>
    <scope>NUCLEOTIDE SEQUENCE [LARGE SCALE GENOMIC DNA]</scope>
    <source>
        <strain evidence="2">GEV388</strain>
    </source>
</reference>
<accession>A0A1X0N3U6</accession>
<keyword evidence="2" id="KW-1185">Reference proteome</keyword>
<dbReference type="Proteomes" id="UP000192815">
    <property type="component" value="Unassembled WGS sequence"/>
</dbReference>
<proteinExistence type="predicted"/>
<organism evidence="1 2">
    <name type="scientific">Pseudomonas floridensis</name>
    <dbReference type="NCBI Taxonomy" id="1958950"/>
    <lineage>
        <taxon>Bacteria</taxon>
        <taxon>Pseudomonadati</taxon>
        <taxon>Pseudomonadota</taxon>
        <taxon>Gammaproteobacteria</taxon>
        <taxon>Pseudomonadales</taxon>
        <taxon>Pseudomonadaceae</taxon>
        <taxon>Pseudomonas</taxon>
    </lineage>
</organism>